<protein>
    <submittedName>
        <fullName evidence="3">Uncharacterized protein</fullName>
    </submittedName>
</protein>
<dbReference type="Pfam" id="PF01637">
    <property type="entry name" value="ATPase_2"/>
    <property type="match status" value="1"/>
</dbReference>
<evidence type="ECO:0000259" key="1">
    <source>
        <dbReference type="Pfam" id="PF01637"/>
    </source>
</evidence>
<dbReference type="Gene3D" id="1.10.8.60">
    <property type="match status" value="1"/>
</dbReference>
<dbReference type="InterPro" id="IPR048907">
    <property type="entry name" value="WHD_MCM_arc"/>
</dbReference>
<dbReference type="OrthoDB" id="132045at2157"/>
<reference evidence="3 4" key="1">
    <citation type="submission" date="2018-05" db="EMBL/GenBank/DDBJ databases">
        <title>Complete Genome Sequences of Extremely Thermoacidophilic, Metal-Mobilizing Type-Strain Members of the Archaeal Family Sulfolobaceae: Acidianus brierleyi DSM-1651T, Acidianus sulfidivorans DSM-18786T, Metallosphaera hakonensis DSM-7519T, and Metallosphaera prunae DSM-10039T.</title>
        <authorList>
            <person name="Counts J.A."/>
            <person name="Kelly R.M."/>
        </authorList>
    </citation>
    <scope>NUCLEOTIDE SEQUENCE [LARGE SCALE GENOMIC DNA]</scope>
    <source>
        <strain evidence="3 4">DSM 1651</strain>
    </source>
</reference>
<feature type="domain" description="ATPase" evidence="1">
    <location>
        <begin position="14"/>
        <end position="246"/>
    </location>
</feature>
<dbReference type="Gene3D" id="3.40.50.300">
    <property type="entry name" value="P-loop containing nucleotide triphosphate hydrolases"/>
    <property type="match status" value="1"/>
</dbReference>
<feature type="domain" description="MCM C-terminal" evidence="2">
    <location>
        <begin position="286"/>
        <end position="348"/>
    </location>
</feature>
<dbReference type="InterPro" id="IPR027417">
    <property type="entry name" value="P-loop_NTPase"/>
</dbReference>
<dbReference type="GO" id="GO:0005524">
    <property type="term" value="F:ATP binding"/>
    <property type="evidence" value="ECO:0007669"/>
    <property type="project" value="InterPro"/>
</dbReference>
<dbReference type="Pfam" id="PF21100">
    <property type="entry name" value="WHD_MCM"/>
    <property type="match status" value="1"/>
</dbReference>
<organism evidence="3 4">
    <name type="scientific">Acidianus brierleyi</name>
    <dbReference type="NCBI Taxonomy" id="41673"/>
    <lineage>
        <taxon>Archaea</taxon>
        <taxon>Thermoproteota</taxon>
        <taxon>Thermoprotei</taxon>
        <taxon>Sulfolobales</taxon>
        <taxon>Sulfolobaceae</taxon>
        <taxon>Acidianus</taxon>
    </lineage>
</organism>
<keyword evidence="4" id="KW-1185">Reference proteome</keyword>
<gene>
    <name evidence="3" type="ORF">DFR85_15065</name>
</gene>
<dbReference type="InterPro" id="IPR036388">
    <property type="entry name" value="WH-like_DNA-bd_sf"/>
</dbReference>
<evidence type="ECO:0000313" key="4">
    <source>
        <dbReference type="Proteomes" id="UP000248044"/>
    </source>
</evidence>
<dbReference type="InterPro" id="IPR011579">
    <property type="entry name" value="ATPase_dom"/>
</dbReference>
<dbReference type="SUPFAM" id="SSF52540">
    <property type="entry name" value="P-loop containing nucleoside triphosphate hydrolases"/>
    <property type="match status" value="1"/>
</dbReference>
<dbReference type="Gene3D" id="1.10.10.10">
    <property type="entry name" value="Winged helix-like DNA-binding domain superfamily/Winged helix DNA-binding domain"/>
    <property type="match status" value="1"/>
</dbReference>
<dbReference type="Proteomes" id="UP000248044">
    <property type="component" value="Chromosome"/>
</dbReference>
<dbReference type="PANTHER" id="PTHR34301">
    <property type="entry name" value="DNA-BINDING PROTEIN-RELATED"/>
    <property type="match status" value="1"/>
</dbReference>
<dbReference type="EMBL" id="CP029289">
    <property type="protein sequence ID" value="AWR95709.1"/>
    <property type="molecule type" value="Genomic_DNA"/>
</dbReference>
<proteinExistence type="predicted"/>
<dbReference type="SUPFAM" id="SSF46785">
    <property type="entry name" value="Winged helix' DNA-binding domain"/>
    <property type="match status" value="1"/>
</dbReference>
<name>A0A2U9II46_9CREN</name>
<dbReference type="KEGG" id="abri:DFR85_15065"/>
<evidence type="ECO:0000313" key="3">
    <source>
        <dbReference type="EMBL" id="AWR95709.1"/>
    </source>
</evidence>
<dbReference type="AlphaFoldDB" id="A0A2U9II46"/>
<evidence type="ECO:0000259" key="2">
    <source>
        <dbReference type="Pfam" id="PF21100"/>
    </source>
</evidence>
<dbReference type="InterPro" id="IPR036390">
    <property type="entry name" value="WH_DNA-bd_sf"/>
</dbReference>
<sequence>MLFDIKPKEDPKDLFDREEELQKLKNGINYPVSLLLGLRRSGKSSLVKVLMKEEDAIWIYLDLRKYETKTFITYKDVIIELEKALNRFPQRIKKLLEGIKGINVAGLEIKLNWGKQKVEISEIFDKLSEISEKEDKKVIIVFDESQELRKLKGYNLLNPLAYAYDNLKIRFLFTGSEIGMVYRFLKIKDPNSPLFGRAMTEITIHPFTKEKAIEFLKKGFEEVKINLDEKLLEDVYNNIGGIPGWLTYYGFNYIQEKDHEEALNKTIELAVSLIKKEFRNFLKGREEAKERYYTIMGVCKKGCRWSESKRAIEAKEGVRIDDKKLTELLQNLIDASFLIKENEIYRPADILIEKAF</sequence>
<dbReference type="PANTHER" id="PTHR34301:SF8">
    <property type="entry name" value="ATPASE DOMAIN-CONTAINING PROTEIN"/>
    <property type="match status" value="1"/>
</dbReference>
<accession>A0A2U9II46</accession>